<dbReference type="PANTHER" id="PTHR14379:SF3">
    <property type="entry name" value="MEIOSIS REGULATOR AND MRNA STABILITY FACTOR 1"/>
    <property type="match status" value="1"/>
</dbReference>
<comment type="caution">
    <text evidence="3">The sequence shown here is derived from an EMBL/GenBank/DDBJ whole genome shotgun (WGS) entry which is preliminary data.</text>
</comment>
<sequence length="363" mass="41321">MDEEKLAYESSPVHIYWDLENTPKPNFPDPHKDKNQTISLDLISDNITRSVRAAGMRGAININSYAANTSTLKQKYKEIPNVTFKLVSEDYAREAADSALTNDVLNLLKSNENPNNIILITGDADFSALLSLAKQKNWITCLVYPKALSVKVSEGFEGLSANCDVIWMYEAFLRGQEASYKRLSLYTSDILEDMSIMLQNLLLLKKENVYPTEENLKAIWKGSDTTFSETLRLGQLFGKVCKGRGLQQRKTVYRLSLHPLWYCVDPSIGNVQNLSKALLQGLSFALLNNEKLIKEIEKSTSEYSCAACLRDHCIFLKDYTIGDCLVLRRLLVEDLKWLELYYDLSLVHFINKATIQSYVFDHQ</sequence>
<evidence type="ECO:0000313" key="4">
    <source>
        <dbReference type="Proteomes" id="UP000236291"/>
    </source>
</evidence>
<dbReference type="GO" id="GO:0005777">
    <property type="term" value="C:peroxisome"/>
    <property type="evidence" value="ECO:0007669"/>
    <property type="project" value="InterPro"/>
</dbReference>
<evidence type="ECO:0000313" key="3">
    <source>
        <dbReference type="EMBL" id="PNX74123.1"/>
    </source>
</evidence>
<reference evidence="3 4" key="2">
    <citation type="journal article" date="2017" name="Front. Plant Sci.">
        <title>Gene Classification and Mining of Molecular Markers Useful in Red Clover (Trifolium pratense) Breeding.</title>
        <authorList>
            <person name="Istvanek J."/>
            <person name="Dluhosova J."/>
            <person name="Dluhos P."/>
            <person name="Patkova L."/>
            <person name="Nedelnik J."/>
            <person name="Repkova J."/>
        </authorList>
    </citation>
    <scope>NUCLEOTIDE SEQUENCE [LARGE SCALE GENOMIC DNA]</scope>
    <source>
        <strain evidence="4">cv. Tatra</strain>
        <tissue evidence="3">Young leaves</tissue>
    </source>
</reference>
<dbReference type="Gene3D" id="3.40.50.1010">
    <property type="entry name" value="5'-nuclease"/>
    <property type="match status" value="1"/>
</dbReference>
<dbReference type="EMBL" id="ASHM01027058">
    <property type="protein sequence ID" value="PNX74123.1"/>
    <property type="molecule type" value="Genomic_DNA"/>
</dbReference>
<organism evidence="3 4">
    <name type="scientific">Trifolium pratense</name>
    <name type="common">Red clover</name>
    <dbReference type="NCBI Taxonomy" id="57577"/>
    <lineage>
        <taxon>Eukaryota</taxon>
        <taxon>Viridiplantae</taxon>
        <taxon>Streptophyta</taxon>
        <taxon>Embryophyta</taxon>
        <taxon>Tracheophyta</taxon>
        <taxon>Spermatophyta</taxon>
        <taxon>Magnoliopsida</taxon>
        <taxon>eudicotyledons</taxon>
        <taxon>Gunneridae</taxon>
        <taxon>Pentapetalae</taxon>
        <taxon>rosids</taxon>
        <taxon>fabids</taxon>
        <taxon>Fabales</taxon>
        <taxon>Fabaceae</taxon>
        <taxon>Papilionoideae</taxon>
        <taxon>50 kb inversion clade</taxon>
        <taxon>NPAAA clade</taxon>
        <taxon>Hologalegina</taxon>
        <taxon>IRL clade</taxon>
        <taxon>Trifolieae</taxon>
        <taxon>Trifolium</taxon>
    </lineage>
</organism>
<dbReference type="GO" id="GO:0010468">
    <property type="term" value="P:regulation of gene expression"/>
    <property type="evidence" value="ECO:0007669"/>
    <property type="project" value="InterPro"/>
</dbReference>
<protein>
    <recommendedName>
        <fullName evidence="1">NYN domain-containing protein</fullName>
    </recommendedName>
</protein>
<evidence type="ECO:0000313" key="2">
    <source>
        <dbReference type="EMBL" id="PNX72600.1"/>
    </source>
</evidence>
<reference evidence="3 4" key="1">
    <citation type="journal article" date="2014" name="Am. J. Bot.">
        <title>Genome assembly and annotation for red clover (Trifolium pratense; Fabaceae).</title>
        <authorList>
            <person name="Istvanek J."/>
            <person name="Jaros M."/>
            <person name="Krenek A."/>
            <person name="Repkova J."/>
        </authorList>
    </citation>
    <scope>NUCLEOTIDE SEQUENCE [LARGE SCALE GENOMIC DNA]</scope>
    <source>
        <strain evidence="4">cv. Tatra</strain>
        <tissue evidence="3">Young leaves</tissue>
    </source>
</reference>
<dbReference type="PANTHER" id="PTHR14379">
    <property type="entry name" value="LIMKAIN B LKAP"/>
    <property type="match status" value="1"/>
</dbReference>
<dbReference type="AlphaFoldDB" id="A0A2K3L6I4"/>
<dbReference type="Proteomes" id="UP000236291">
    <property type="component" value="Unassembled WGS sequence"/>
</dbReference>
<dbReference type="Pfam" id="PF01936">
    <property type="entry name" value="NYN"/>
    <property type="match status" value="1"/>
</dbReference>
<dbReference type="STRING" id="57577.A0A2K3L6I4"/>
<dbReference type="GO" id="GO:0004540">
    <property type="term" value="F:RNA nuclease activity"/>
    <property type="evidence" value="ECO:0007669"/>
    <property type="project" value="InterPro"/>
</dbReference>
<name>A0A2K3L6I4_TRIPR</name>
<gene>
    <name evidence="2" type="ORF">L195_g028493</name>
    <name evidence="3" type="ORF">L195_g030037</name>
</gene>
<feature type="domain" description="NYN" evidence="1">
    <location>
        <begin position="13"/>
        <end position="142"/>
    </location>
</feature>
<dbReference type="InterPro" id="IPR021139">
    <property type="entry name" value="NYN"/>
</dbReference>
<dbReference type="EMBL" id="ASHM01024867">
    <property type="protein sequence ID" value="PNX72600.1"/>
    <property type="molecule type" value="Genomic_DNA"/>
</dbReference>
<evidence type="ECO:0000259" key="1">
    <source>
        <dbReference type="Pfam" id="PF01936"/>
    </source>
</evidence>
<proteinExistence type="predicted"/>
<accession>A0A2K3L6I4</accession>
<feature type="non-terminal residue" evidence="3">
    <location>
        <position position="363"/>
    </location>
</feature>
<dbReference type="InterPro" id="IPR024768">
    <property type="entry name" value="Marf1"/>
</dbReference>